<organism evidence="1">
    <name type="scientific">bioreactor metagenome</name>
    <dbReference type="NCBI Taxonomy" id="1076179"/>
    <lineage>
        <taxon>unclassified sequences</taxon>
        <taxon>metagenomes</taxon>
        <taxon>ecological metagenomes</taxon>
    </lineage>
</organism>
<dbReference type="AlphaFoldDB" id="A0A644YB19"/>
<reference evidence="1" key="1">
    <citation type="submission" date="2019-08" db="EMBL/GenBank/DDBJ databases">
        <authorList>
            <person name="Kucharzyk K."/>
            <person name="Murdoch R.W."/>
            <person name="Higgins S."/>
            <person name="Loffler F."/>
        </authorList>
    </citation>
    <scope>NUCLEOTIDE SEQUENCE</scope>
</reference>
<accession>A0A644YB19</accession>
<proteinExistence type="predicted"/>
<name>A0A644YB19_9ZZZZ</name>
<sequence>MGHHHGGEPLLPHNFVREKHNHLGGFGVQSRRVLIQNQKAQGRHGGHQQRRRLPLPTGEGPHFHVQLILQPQPQALQLGAVPVDALFVHAPAKTEGLPLVVRKRQVFQHGQIGARPHGRILVHPPHGGIALKVLFSQNALARHQHVSALHGDGPADNIQ</sequence>
<gene>
    <name evidence="1" type="ORF">SDC9_72246</name>
</gene>
<comment type="caution">
    <text evidence="1">The sequence shown here is derived from an EMBL/GenBank/DDBJ whole genome shotgun (WGS) entry which is preliminary data.</text>
</comment>
<protein>
    <submittedName>
        <fullName evidence="1">Uncharacterized protein</fullName>
    </submittedName>
</protein>
<dbReference type="EMBL" id="VSSQ01004569">
    <property type="protein sequence ID" value="MPM25746.1"/>
    <property type="molecule type" value="Genomic_DNA"/>
</dbReference>
<evidence type="ECO:0000313" key="1">
    <source>
        <dbReference type="EMBL" id="MPM25746.1"/>
    </source>
</evidence>